<evidence type="ECO:0000313" key="3">
    <source>
        <dbReference type="Proteomes" id="UP000756346"/>
    </source>
</evidence>
<organism evidence="2 3">
    <name type="scientific">Microdochium trichocladiopsis</name>
    <dbReference type="NCBI Taxonomy" id="1682393"/>
    <lineage>
        <taxon>Eukaryota</taxon>
        <taxon>Fungi</taxon>
        <taxon>Dikarya</taxon>
        <taxon>Ascomycota</taxon>
        <taxon>Pezizomycotina</taxon>
        <taxon>Sordariomycetes</taxon>
        <taxon>Xylariomycetidae</taxon>
        <taxon>Xylariales</taxon>
        <taxon>Microdochiaceae</taxon>
        <taxon>Microdochium</taxon>
    </lineage>
</organism>
<dbReference type="RefSeq" id="XP_046007105.1">
    <property type="nucleotide sequence ID" value="XM_046159449.1"/>
</dbReference>
<dbReference type="GeneID" id="70188995"/>
<dbReference type="Proteomes" id="UP000756346">
    <property type="component" value="Unassembled WGS sequence"/>
</dbReference>
<accession>A0A9P8XYM2</accession>
<reference evidence="2" key="1">
    <citation type="journal article" date="2021" name="Nat. Commun.">
        <title>Genetic determinants of endophytism in the Arabidopsis root mycobiome.</title>
        <authorList>
            <person name="Mesny F."/>
            <person name="Miyauchi S."/>
            <person name="Thiergart T."/>
            <person name="Pickel B."/>
            <person name="Atanasova L."/>
            <person name="Karlsson M."/>
            <person name="Huettel B."/>
            <person name="Barry K.W."/>
            <person name="Haridas S."/>
            <person name="Chen C."/>
            <person name="Bauer D."/>
            <person name="Andreopoulos W."/>
            <person name="Pangilinan J."/>
            <person name="LaButti K."/>
            <person name="Riley R."/>
            <person name="Lipzen A."/>
            <person name="Clum A."/>
            <person name="Drula E."/>
            <person name="Henrissat B."/>
            <person name="Kohler A."/>
            <person name="Grigoriev I.V."/>
            <person name="Martin F.M."/>
            <person name="Hacquard S."/>
        </authorList>
    </citation>
    <scope>NUCLEOTIDE SEQUENCE</scope>
    <source>
        <strain evidence="2">MPI-CAGE-CH-0230</strain>
    </source>
</reference>
<evidence type="ECO:0008006" key="4">
    <source>
        <dbReference type="Google" id="ProtNLM"/>
    </source>
</evidence>
<evidence type="ECO:0000256" key="1">
    <source>
        <dbReference type="SAM" id="SignalP"/>
    </source>
</evidence>
<keyword evidence="3" id="KW-1185">Reference proteome</keyword>
<keyword evidence="1" id="KW-0732">Signal</keyword>
<sequence length="278" mass="28997">MLGKAALTFVLLAAQSLAKDGSSGGGNKDTANSYTLLLNGKSYNGDFDLKNLACTGTVNVRGLNNGFDIDCATMSVYNYTLTGRADPNTQRMVTSPTRIFASRELSLTAAQLGKPSVSRLRIKNGDLVMEFGVAAGKVKFQAKDKPAGGIMQTETEIGVANVTHTIKLAPGIFYFLDPNLGNAVRLGNGLPADSTHKVLVAKDSPQGANRIYQDGSVSQYNVWSGGRMGAVFGEDALEQAPGAGSCTSSCQAQNQIKGSLPVTELPDTVVPIGAGGDD</sequence>
<dbReference type="EMBL" id="JAGTJQ010000010">
    <property type="protein sequence ID" value="KAH7020904.1"/>
    <property type="molecule type" value="Genomic_DNA"/>
</dbReference>
<comment type="caution">
    <text evidence="2">The sequence shown here is derived from an EMBL/GenBank/DDBJ whole genome shotgun (WGS) entry which is preliminary data.</text>
</comment>
<feature type="chain" id="PRO_5040332527" description="FecR protein domain-containing protein" evidence="1">
    <location>
        <begin position="19"/>
        <end position="278"/>
    </location>
</feature>
<dbReference type="OrthoDB" id="5120139at2759"/>
<gene>
    <name evidence="2" type="ORF">B0I36DRAFT_367380</name>
</gene>
<dbReference type="AlphaFoldDB" id="A0A9P8XYM2"/>
<protein>
    <recommendedName>
        <fullName evidence="4">FecR protein domain-containing protein</fullName>
    </recommendedName>
</protein>
<evidence type="ECO:0000313" key="2">
    <source>
        <dbReference type="EMBL" id="KAH7020904.1"/>
    </source>
</evidence>
<feature type="signal peptide" evidence="1">
    <location>
        <begin position="1"/>
        <end position="18"/>
    </location>
</feature>
<proteinExistence type="predicted"/>
<name>A0A9P8XYM2_9PEZI</name>